<dbReference type="PANTHER" id="PTHR24291:SF50">
    <property type="entry name" value="BIFUNCTIONAL ALBAFLAVENONE MONOOXYGENASE_TERPENE SYNTHASE"/>
    <property type="match status" value="1"/>
</dbReference>
<keyword evidence="4 8" id="KW-0560">Oxidoreductase</keyword>
<evidence type="ECO:0000256" key="4">
    <source>
        <dbReference type="ARBA" id="ARBA00023002"/>
    </source>
</evidence>
<dbReference type="InterPro" id="IPR001128">
    <property type="entry name" value="Cyt_P450"/>
</dbReference>
<organism evidence="10 11">
    <name type="scientific">Aureimonas fodinaquatilis</name>
    <dbReference type="NCBI Taxonomy" id="2565783"/>
    <lineage>
        <taxon>Bacteria</taxon>
        <taxon>Pseudomonadati</taxon>
        <taxon>Pseudomonadota</taxon>
        <taxon>Alphaproteobacteria</taxon>
        <taxon>Hyphomicrobiales</taxon>
        <taxon>Aurantimonadaceae</taxon>
        <taxon>Aureimonas</taxon>
    </lineage>
</organism>
<dbReference type="PRINTS" id="PR00385">
    <property type="entry name" value="P450"/>
</dbReference>
<dbReference type="EMBL" id="VTWH01000001">
    <property type="protein sequence ID" value="KAA0971685.1"/>
    <property type="molecule type" value="Genomic_DNA"/>
</dbReference>
<dbReference type="InterPro" id="IPR017972">
    <property type="entry name" value="Cyt_P450_CS"/>
</dbReference>
<dbReference type="RefSeq" id="WP_149296625.1">
    <property type="nucleotide sequence ID" value="NZ_VTWH01000001.1"/>
</dbReference>
<keyword evidence="6 8" id="KW-0503">Monooxygenase</keyword>
<comment type="cofactor">
    <cofactor evidence="7">
        <name>heme</name>
        <dbReference type="ChEBI" id="CHEBI:30413"/>
    </cofactor>
</comment>
<dbReference type="AlphaFoldDB" id="A0A5B0E0P3"/>
<evidence type="ECO:0000256" key="5">
    <source>
        <dbReference type="ARBA" id="ARBA00023004"/>
    </source>
</evidence>
<dbReference type="Gene3D" id="1.10.630.10">
    <property type="entry name" value="Cytochrome P450"/>
    <property type="match status" value="1"/>
</dbReference>
<dbReference type="PROSITE" id="PS00086">
    <property type="entry name" value="CYTOCHROME_P450"/>
    <property type="match status" value="1"/>
</dbReference>
<dbReference type="Proteomes" id="UP000324738">
    <property type="component" value="Unassembled WGS sequence"/>
</dbReference>
<evidence type="ECO:0000256" key="2">
    <source>
        <dbReference type="ARBA" id="ARBA00022617"/>
    </source>
</evidence>
<keyword evidence="2 7" id="KW-0349">Heme</keyword>
<evidence type="ECO:0000313" key="11">
    <source>
        <dbReference type="Proteomes" id="UP000324738"/>
    </source>
</evidence>
<dbReference type="InterPro" id="IPR050196">
    <property type="entry name" value="Cytochrome_P450_Monoox"/>
</dbReference>
<keyword evidence="5 7" id="KW-0408">Iron</keyword>
<dbReference type="PRINTS" id="PR00463">
    <property type="entry name" value="EP450I"/>
</dbReference>
<dbReference type="Pfam" id="PF00067">
    <property type="entry name" value="p450"/>
    <property type="match status" value="1"/>
</dbReference>
<protein>
    <submittedName>
        <fullName evidence="10">Cytochrome P450</fullName>
    </submittedName>
</protein>
<keyword evidence="3 7" id="KW-0479">Metal-binding</keyword>
<reference evidence="10 11" key="1">
    <citation type="submission" date="2019-08" db="EMBL/GenBank/DDBJ databases">
        <title>Aureimonas fodiniaquatilis sp. nov., isolated from a coal mine wastewater.</title>
        <authorList>
            <person name="Kim W."/>
        </authorList>
    </citation>
    <scope>NUCLEOTIDE SEQUENCE [LARGE SCALE GENOMIC DNA]</scope>
    <source>
        <strain evidence="10 11">CAU 1482</strain>
    </source>
</reference>
<dbReference type="SUPFAM" id="SSF48264">
    <property type="entry name" value="Cytochrome P450"/>
    <property type="match status" value="1"/>
</dbReference>
<feature type="binding site" description="axial binding residue" evidence="7">
    <location>
        <position position="402"/>
    </location>
    <ligand>
        <name>heme</name>
        <dbReference type="ChEBI" id="CHEBI:30413"/>
    </ligand>
    <ligandPart>
        <name>Fe</name>
        <dbReference type="ChEBI" id="CHEBI:18248"/>
    </ligandPart>
</feature>
<keyword evidence="11" id="KW-1185">Reference proteome</keyword>
<evidence type="ECO:0000256" key="7">
    <source>
        <dbReference type="PIRSR" id="PIRSR602401-1"/>
    </source>
</evidence>
<evidence type="ECO:0000256" key="6">
    <source>
        <dbReference type="ARBA" id="ARBA00023033"/>
    </source>
</evidence>
<dbReference type="OrthoDB" id="9764248at2"/>
<evidence type="ECO:0000256" key="8">
    <source>
        <dbReference type="RuleBase" id="RU000461"/>
    </source>
</evidence>
<comment type="similarity">
    <text evidence="1 8">Belongs to the cytochrome P450 family.</text>
</comment>
<feature type="region of interest" description="Disordered" evidence="9">
    <location>
        <begin position="455"/>
        <end position="474"/>
    </location>
</feature>
<dbReference type="GO" id="GO:0005506">
    <property type="term" value="F:iron ion binding"/>
    <property type="evidence" value="ECO:0007669"/>
    <property type="project" value="InterPro"/>
</dbReference>
<evidence type="ECO:0000256" key="1">
    <source>
        <dbReference type="ARBA" id="ARBA00010617"/>
    </source>
</evidence>
<sequence length="474" mass="53378">MDSMTQPFLAPAPVPHTRPLGMLGFVWTASRNPIEIWGSRAFKEPYLRANWLRVPTIIVNDPEGIRHCLVENAANYVMQPLRQRVLRPMLRDGLLTAEGELWKRTRRSLAPVFTPRNIAALTPAMQQKSQSFAQELAARSGETIDVAFQMTLLTYGILQATLFSDDITGEPEEFAHSMDKFLARMGRVDPLDILDAPAFLPRINRLIGRRSTNYFRRLIAGTMEKRAELLRQHPDRAPQDFLTLLLQADGLSRSEIEDNIITFIGAGHETTARALGWTLYLLSQSPAERQLVEQEIDAQLASPGDPASWLDRLPRTRAALEEAMRLYPPAPSLNRTALQQDRVGDMDIPAGASLLVMPWLVHRHELLWDRPGHFMPQRFLPEARSQIDRYQYLPFGVGPRVCIGSSFAMHEGVIALACLMQHLRFDYVGATAPYPVQKITVQPRGGLPMRVSLRKTQGRLPEHEARPATPIGQG</sequence>
<evidence type="ECO:0000256" key="9">
    <source>
        <dbReference type="SAM" id="MobiDB-lite"/>
    </source>
</evidence>
<proteinExistence type="inferred from homology"/>
<accession>A0A5B0E0P3</accession>
<dbReference type="GO" id="GO:0016705">
    <property type="term" value="F:oxidoreductase activity, acting on paired donors, with incorporation or reduction of molecular oxygen"/>
    <property type="evidence" value="ECO:0007669"/>
    <property type="project" value="InterPro"/>
</dbReference>
<dbReference type="GO" id="GO:0004497">
    <property type="term" value="F:monooxygenase activity"/>
    <property type="evidence" value="ECO:0007669"/>
    <property type="project" value="UniProtKB-KW"/>
</dbReference>
<name>A0A5B0E0P3_9HYPH</name>
<dbReference type="InterPro" id="IPR036396">
    <property type="entry name" value="Cyt_P450_sf"/>
</dbReference>
<comment type="caution">
    <text evidence="10">The sequence shown here is derived from an EMBL/GenBank/DDBJ whole genome shotgun (WGS) entry which is preliminary data.</text>
</comment>
<evidence type="ECO:0000256" key="3">
    <source>
        <dbReference type="ARBA" id="ARBA00022723"/>
    </source>
</evidence>
<evidence type="ECO:0000313" key="10">
    <source>
        <dbReference type="EMBL" id="KAA0971685.1"/>
    </source>
</evidence>
<dbReference type="PANTHER" id="PTHR24291">
    <property type="entry name" value="CYTOCHROME P450 FAMILY 4"/>
    <property type="match status" value="1"/>
</dbReference>
<gene>
    <name evidence="10" type="ORF">FPY71_00685</name>
</gene>
<dbReference type="InterPro" id="IPR002401">
    <property type="entry name" value="Cyt_P450_E_grp-I"/>
</dbReference>
<dbReference type="GO" id="GO:0020037">
    <property type="term" value="F:heme binding"/>
    <property type="evidence" value="ECO:0007669"/>
    <property type="project" value="InterPro"/>
</dbReference>